<dbReference type="InterPro" id="IPR041033">
    <property type="entry name" value="SpaA_PFL_dom_1"/>
</dbReference>
<organism evidence="7 8">
    <name type="scientific">Candidatus Choladousia intestinavium</name>
    <dbReference type="NCBI Taxonomy" id="2840727"/>
    <lineage>
        <taxon>Bacteria</taxon>
        <taxon>Bacillati</taxon>
        <taxon>Bacillota</taxon>
        <taxon>Clostridia</taxon>
        <taxon>Lachnospirales</taxon>
        <taxon>Lachnospiraceae</taxon>
        <taxon>Lachnospiraceae incertae sedis</taxon>
        <taxon>Candidatus Choladousia</taxon>
    </lineage>
</organism>
<dbReference type="InterPro" id="IPR013783">
    <property type="entry name" value="Ig-like_fold"/>
</dbReference>
<feature type="compositionally biased region" description="Basic and acidic residues" evidence="4">
    <location>
        <begin position="115"/>
        <end position="129"/>
    </location>
</feature>
<keyword evidence="5" id="KW-0812">Transmembrane</keyword>
<feature type="compositionally biased region" description="Acidic residues" evidence="4">
    <location>
        <begin position="236"/>
        <end position="252"/>
    </location>
</feature>
<dbReference type="Pfam" id="PF17802">
    <property type="entry name" value="SpaA"/>
    <property type="match status" value="11"/>
</dbReference>
<evidence type="ECO:0000259" key="6">
    <source>
        <dbReference type="Pfam" id="PF17802"/>
    </source>
</evidence>
<name>A0A9D1AA08_9FIRM</name>
<feature type="domain" description="SpaA-like prealbumin fold" evidence="6">
    <location>
        <begin position="788"/>
        <end position="874"/>
    </location>
</feature>
<dbReference type="Proteomes" id="UP000886757">
    <property type="component" value="Unassembled WGS sequence"/>
</dbReference>
<dbReference type="PANTHER" id="PTHR36108:SF13">
    <property type="entry name" value="COLOSSIN-B-RELATED"/>
    <property type="match status" value="1"/>
</dbReference>
<comment type="similarity">
    <text evidence="1">Belongs to the serine-aspartate repeat-containing protein (SDr) family.</text>
</comment>
<feature type="compositionally biased region" description="Polar residues" evidence="4">
    <location>
        <begin position="146"/>
        <end position="175"/>
    </location>
</feature>
<feature type="region of interest" description="Disordered" evidence="4">
    <location>
        <begin position="38"/>
        <end position="258"/>
    </location>
</feature>
<feature type="transmembrane region" description="Helical" evidence="5">
    <location>
        <begin position="1785"/>
        <end position="1803"/>
    </location>
</feature>
<feature type="compositionally biased region" description="Low complexity" evidence="4">
    <location>
        <begin position="223"/>
        <end position="235"/>
    </location>
</feature>
<dbReference type="EMBL" id="DVGK01000008">
    <property type="protein sequence ID" value="HIR12413.1"/>
    <property type="molecule type" value="Genomic_DNA"/>
</dbReference>
<feature type="compositionally biased region" description="Acidic residues" evidence="4">
    <location>
        <begin position="98"/>
        <end position="114"/>
    </location>
</feature>
<feature type="domain" description="SpaA-like prealbumin fold" evidence="6">
    <location>
        <begin position="569"/>
        <end position="650"/>
    </location>
</feature>
<gene>
    <name evidence="7" type="ORF">IAB31_00640</name>
</gene>
<keyword evidence="3" id="KW-0732">Signal</keyword>
<accession>A0A9D1AA08</accession>
<feature type="region of interest" description="Disordered" evidence="4">
    <location>
        <begin position="1761"/>
        <end position="1780"/>
    </location>
</feature>
<feature type="domain" description="SpaA-like prealbumin fold" evidence="6">
    <location>
        <begin position="1379"/>
        <end position="1469"/>
    </location>
</feature>
<feature type="compositionally biased region" description="Low complexity" evidence="4">
    <location>
        <begin position="203"/>
        <end position="213"/>
    </location>
</feature>
<keyword evidence="2" id="KW-0964">Secreted</keyword>
<feature type="domain" description="SpaA-like prealbumin fold" evidence="6">
    <location>
        <begin position="900"/>
        <end position="1003"/>
    </location>
</feature>
<feature type="domain" description="SpaA-like prealbumin fold" evidence="6">
    <location>
        <begin position="1663"/>
        <end position="1756"/>
    </location>
</feature>
<feature type="domain" description="SpaA-like prealbumin fold" evidence="6">
    <location>
        <begin position="689"/>
        <end position="775"/>
    </location>
</feature>
<evidence type="ECO:0000256" key="2">
    <source>
        <dbReference type="ARBA" id="ARBA00022525"/>
    </source>
</evidence>
<evidence type="ECO:0000313" key="8">
    <source>
        <dbReference type="Proteomes" id="UP000886757"/>
    </source>
</evidence>
<evidence type="ECO:0000313" key="7">
    <source>
        <dbReference type="EMBL" id="HIR12413.1"/>
    </source>
</evidence>
<keyword evidence="5" id="KW-0472">Membrane</keyword>
<comment type="caution">
    <text evidence="7">The sequence shown here is derived from an EMBL/GenBank/DDBJ whole genome shotgun (WGS) entry which is preliminary data.</text>
</comment>
<feature type="domain" description="SpaA-like prealbumin fold" evidence="6">
    <location>
        <begin position="1574"/>
        <end position="1657"/>
    </location>
</feature>
<proteinExistence type="inferred from homology"/>
<evidence type="ECO:0000256" key="1">
    <source>
        <dbReference type="ARBA" id="ARBA00007257"/>
    </source>
</evidence>
<dbReference type="Gene3D" id="2.60.40.10">
    <property type="entry name" value="Immunoglobulins"/>
    <property type="match status" value="11"/>
</dbReference>
<keyword evidence="5" id="KW-1133">Transmembrane helix</keyword>
<reference evidence="7" key="2">
    <citation type="journal article" date="2021" name="PeerJ">
        <title>Extensive microbial diversity within the chicken gut microbiome revealed by metagenomics and culture.</title>
        <authorList>
            <person name="Gilroy R."/>
            <person name="Ravi A."/>
            <person name="Getino M."/>
            <person name="Pursley I."/>
            <person name="Horton D.L."/>
            <person name="Alikhan N.F."/>
            <person name="Baker D."/>
            <person name="Gharbi K."/>
            <person name="Hall N."/>
            <person name="Watson M."/>
            <person name="Adriaenssens E.M."/>
            <person name="Foster-Nyarko E."/>
            <person name="Jarju S."/>
            <person name="Secka A."/>
            <person name="Antonio M."/>
            <person name="Oren A."/>
            <person name="Chaudhuri R.R."/>
            <person name="La Ragione R."/>
            <person name="Hildebrand F."/>
            <person name="Pallen M.J."/>
        </authorList>
    </citation>
    <scope>NUCLEOTIDE SEQUENCE</scope>
    <source>
        <strain evidence="7">ChiSjej4B22-8148</strain>
    </source>
</reference>
<dbReference type="PANTHER" id="PTHR36108">
    <property type="entry name" value="COLOSSIN-B-RELATED"/>
    <property type="match status" value="1"/>
</dbReference>
<evidence type="ECO:0000256" key="3">
    <source>
        <dbReference type="ARBA" id="ARBA00022729"/>
    </source>
</evidence>
<feature type="domain" description="SpaA-like prealbumin fold" evidence="6">
    <location>
        <begin position="1134"/>
        <end position="1225"/>
    </location>
</feature>
<feature type="domain" description="SpaA-like prealbumin fold" evidence="6">
    <location>
        <begin position="1021"/>
        <end position="1115"/>
    </location>
</feature>
<evidence type="ECO:0000256" key="4">
    <source>
        <dbReference type="SAM" id="MobiDB-lite"/>
    </source>
</evidence>
<protein>
    <recommendedName>
        <fullName evidence="6">SpaA-like prealbumin fold domain-containing protein</fullName>
    </recommendedName>
</protein>
<feature type="domain" description="SpaA-like prealbumin fold" evidence="6">
    <location>
        <begin position="1486"/>
        <end position="1570"/>
    </location>
</feature>
<feature type="compositionally biased region" description="Basic and acidic residues" evidence="4">
    <location>
        <begin position="66"/>
        <end position="81"/>
    </location>
</feature>
<sequence>MEQKKKKRSAGKLRMILAVLLLAGMIFPALFAEQETWSGEGGRAEAEEVLEETGLDSGEKAGGGSEDLRETESEPAKDTEKPAAQTEAFQRETVKEEMPEETLQESTEVSEEDGKDIQESEKMSEDKTAATETGTEAGASKKETSGTEAQTAAISFGNRQSEGNTALSETAASGKTETKKETSGAVEPETESERGAEQDLEPGTGAWTGSESGTESESETESDSGTGSESGTEPESQTESDSGTESETEEDLSFLLDEQWRDGPIRKVGGISLFTARYPTVSRDSSEILSYLGFPCYFKYVTDHGMSVGGKTVAAYCLYNTREAPEDEKYTYDGEGSLSKEITYCLYSGCRYRGSTAYNSKYSAGSWKKDYYITQMAIHIINHEQGRESSIEDYLDQSKDREVYNLVYKMVEDAYADTTIASSVTNQTKEVTYEITPSKQDTWIRQGNGTYRTASSYTCKSNEPDRILDVTRSLEKGTPQGVTIVVEEPENPLSPFYFQATQAAYQSIARDQITVTASVTVVAEEYGGWWYEPADSSVKRQAVTYLSMDFTELEETRKVTATAAELFFSVRIQKTEAGTGAALKGAVYGLYGDEGCKNLLYTFPATDENGRTQLLNLQAEQESYYVKEITAPSAHVLNTQVYKVQSIQEETVIQAEDKLQTASLTIWKEGEVLTGAASDGEGVKFLYENRKITGAVFTLYAEETILNGAGQKVYSAGDIVRENLRAGADGSVTVNGLPFGVYSLEEKQAPEGTAKSQERYRVELKAPGQTEEVSYHTVTVKNTRTKARIKIYKADSETKNPLAGARFGLYTAGEIKNASGQVIAGANTLIASGLTGQDGFLSFEEEIPWGYSYYAAEIQAPNGYVRNPEARFSLDFRGTGGIAVQEFSYECTNQNCRAKVNLQKVDLETGEAVPQGDASLTGAVYGLFAREDIVHPDGKTGVLHKAGEQAAVLTSDESGRAAADGLYPGKYFLKELKAPEGYVLDEKEYDVACLWENDQTLTIEKSVTIGEQVKKQPFQLIKISQEGADDAPLLKGAGFTVYLLSELKMDEEGEYLLDEAAPVVIGESGETELFTDETGYLQTIPLPYGKYLVRETTVPEEYKPVRDFLVTVSEHSPDQPQPWRVLLDEHFQAKLKVVKRDQETGEILKVPGAKFQILNQDTGEYVKQTVTYPKRETLEVFETNEEGYLILPENLLPGKYSLIETEAPEGYIRNEEPLEFEISSGCAYETDSLTGDVVIVQEYENQPVKGEIQIRKTGEIPEKTEEGLVYKETSLAGVVFDLYAAEDILYADGRTDADGEREILFEKGALAASAVTDEKGEASVKDLPLGIYEIRERKLPETFQEPKEETVAELLWKDQETPVIRWEKDWKNLRQKIEIRVQKKDSEDGTPIEGAVFSLYAAEDILGPDGMLLFDEGEEAARCTTDQEGQGIFEADLPHGKYVIREEQAAPGYVSSRESLEADVRYRDGTAEILEFTGVFKNRRTDLQITKTDLTNGEEIEGASLEVRDSEGNVIDQWISEKEPHRIRGLENGKKYFLTETLPAPGYVTAETIEFTLENTEEIQKISMQDDITKVEISKQDITDGSEIPGAKLSIVDENGKIVESWISEKEPHQIRRLPTGTYTLREELAPYGYLTAEEVKFTVEDTGEIQKVVMQDHHPMGRLILEKTDQETGEGLKGAVFELRSEEGEVLEKLETDQDGRAESSLLETALYKEGVFQEEITYFLEEIQAPEGYEKEEKIREITFQYEDGKTKEIQRAEEIKNRRTPIPQGDTPRTGDRTGIEFWMGLAGAGAALGGLLLFAGGRAGRRGH</sequence>
<feature type="domain" description="SpaA-like prealbumin fold" evidence="6">
    <location>
        <begin position="1272"/>
        <end position="1354"/>
    </location>
</feature>
<reference evidence="7" key="1">
    <citation type="submission" date="2020-10" db="EMBL/GenBank/DDBJ databases">
        <authorList>
            <person name="Gilroy R."/>
        </authorList>
    </citation>
    <scope>NUCLEOTIDE SEQUENCE</scope>
    <source>
        <strain evidence="7">ChiSjej4B22-8148</strain>
    </source>
</reference>
<evidence type="ECO:0000256" key="5">
    <source>
        <dbReference type="SAM" id="Phobius"/>
    </source>
</evidence>